<dbReference type="AlphaFoldDB" id="R9HF74"/>
<evidence type="ECO:0000256" key="1">
    <source>
        <dbReference type="SAM" id="Phobius"/>
    </source>
</evidence>
<keyword evidence="1" id="KW-0472">Membrane</keyword>
<dbReference type="Proteomes" id="UP000014207">
    <property type="component" value="Unassembled WGS sequence"/>
</dbReference>
<dbReference type="EMBL" id="ASSM01000009">
    <property type="protein sequence ID" value="EOR99839.1"/>
    <property type="molecule type" value="Genomic_DNA"/>
</dbReference>
<dbReference type="HOGENOM" id="CLU_2663581_0_0_10"/>
<reference evidence="2 3" key="1">
    <citation type="submission" date="2013-04" db="EMBL/GenBank/DDBJ databases">
        <title>The Genome Sequence of Bacteroides thetaiotaomicron dnLKV9.</title>
        <authorList>
            <consortium name="The Broad Institute Genomics Platform"/>
            <consortium name="The Broad Institute Genome Sequencing Center for Infectious Disease"/>
            <person name="Earl A."/>
            <person name="Xavier R."/>
            <person name="Kuhn K."/>
            <person name="Stappenbeck T."/>
            <person name="Walker B."/>
            <person name="Young S."/>
            <person name="Zeng Q."/>
            <person name="Gargeya S."/>
            <person name="Fitzgerald M."/>
            <person name="Haas B."/>
            <person name="Abouelleil A."/>
            <person name="Allen A.W."/>
            <person name="Alvarado L."/>
            <person name="Arachchi H.M."/>
            <person name="Berlin A.M."/>
            <person name="Chapman S.B."/>
            <person name="Gainer-Dewar J."/>
            <person name="Goldberg J."/>
            <person name="Griggs A."/>
            <person name="Gujja S."/>
            <person name="Hansen M."/>
            <person name="Howarth C."/>
            <person name="Imamovic A."/>
            <person name="Ireland A."/>
            <person name="Larimer J."/>
            <person name="McCowan C."/>
            <person name="Murphy C."/>
            <person name="Pearson M."/>
            <person name="Poon T.W."/>
            <person name="Priest M."/>
            <person name="Roberts A."/>
            <person name="Saif S."/>
            <person name="Shea T."/>
            <person name="Sisk P."/>
            <person name="Sykes S."/>
            <person name="Wortman J."/>
            <person name="Nusbaum C."/>
            <person name="Birren B."/>
        </authorList>
    </citation>
    <scope>NUCLEOTIDE SEQUENCE [LARGE SCALE GENOMIC DNA]</scope>
    <source>
        <strain evidence="3">dnLKV9</strain>
    </source>
</reference>
<protein>
    <submittedName>
        <fullName evidence="2">Uncharacterized protein</fullName>
    </submittedName>
</protein>
<organism evidence="2 3">
    <name type="scientific">Bacteroides thetaiotaomicron dnLKV9</name>
    <dbReference type="NCBI Taxonomy" id="1235785"/>
    <lineage>
        <taxon>Bacteria</taxon>
        <taxon>Pseudomonadati</taxon>
        <taxon>Bacteroidota</taxon>
        <taxon>Bacteroidia</taxon>
        <taxon>Bacteroidales</taxon>
        <taxon>Bacteroidaceae</taxon>
        <taxon>Bacteroides</taxon>
    </lineage>
</organism>
<evidence type="ECO:0000313" key="3">
    <source>
        <dbReference type="Proteomes" id="UP000014207"/>
    </source>
</evidence>
<sequence>MVPIINVNYSSATIKHHIKHYTNNPMFLTISNGIIQIILMFPFIYIIYLIMNKIFSLSVCFLYNPKSRIFHKMFN</sequence>
<keyword evidence="1" id="KW-1133">Transmembrane helix</keyword>
<proteinExistence type="predicted"/>
<name>R9HF74_BACT4</name>
<comment type="caution">
    <text evidence="2">The sequence shown here is derived from an EMBL/GenBank/DDBJ whole genome shotgun (WGS) entry which is preliminary data.</text>
</comment>
<accession>R9HF74</accession>
<gene>
    <name evidence="2" type="ORF">C799_01874</name>
</gene>
<evidence type="ECO:0000313" key="2">
    <source>
        <dbReference type="EMBL" id="EOR99839.1"/>
    </source>
</evidence>
<keyword evidence="1" id="KW-0812">Transmembrane</keyword>
<feature type="transmembrane region" description="Helical" evidence="1">
    <location>
        <begin position="34"/>
        <end position="63"/>
    </location>
</feature>